<reference evidence="8" key="1">
    <citation type="submission" date="2016-10" db="EMBL/GenBank/DDBJ databases">
        <authorList>
            <person name="Varghese N."/>
            <person name="Submissions S."/>
        </authorList>
    </citation>
    <scope>NUCLEOTIDE SEQUENCE [LARGE SCALE GENOMIC DNA]</scope>
    <source>
        <strain evidence="8">Jip14</strain>
    </source>
</reference>
<feature type="domain" description="Mechanosensitive ion channel MscS" evidence="6">
    <location>
        <begin position="138"/>
        <end position="204"/>
    </location>
</feature>
<feature type="transmembrane region" description="Helical" evidence="5">
    <location>
        <begin position="21"/>
        <end position="42"/>
    </location>
</feature>
<keyword evidence="2 5" id="KW-0812">Transmembrane</keyword>
<evidence type="ECO:0000256" key="5">
    <source>
        <dbReference type="SAM" id="Phobius"/>
    </source>
</evidence>
<dbReference type="InterPro" id="IPR045275">
    <property type="entry name" value="MscS_archaea/bacteria_type"/>
</dbReference>
<comment type="subcellular location">
    <subcellularLocation>
        <location evidence="1">Membrane</location>
    </subcellularLocation>
</comment>
<dbReference type="PANTHER" id="PTHR30221">
    <property type="entry name" value="SMALL-CONDUCTANCE MECHANOSENSITIVE CHANNEL"/>
    <property type="match status" value="1"/>
</dbReference>
<dbReference type="InterPro" id="IPR006685">
    <property type="entry name" value="MscS_channel_2nd"/>
</dbReference>
<dbReference type="GO" id="GO:0008381">
    <property type="term" value="F:mechanosensitive monoatomic ion channel activity"/>
    <property type="evidence" value="ECO:0007669"/>
    <property type="project" value="InterPro"/>
</dbReference>
<evidence type="ECO:0000256" key="3">
    <source>
        <dbReference type="ARBA" id="ARBA00022989"/>
    </source>
</evidence>
<evidence type="ECO:0000256" key="4">
    <source>
        <dbReference type="ARBA" id="ARBA00023136"/>
    </source>
</evidence>
<evidence type="ECO:0000256" key="1">
    <source>
        <dbReference type="ARBA" id="ARBA00004370"/>
    </source>
</evidence>
<organism evidence="7 8">
    <name type="scientific">Parapedobacter koreensis</name>
    <dbReference type="NCBI Taxonomy" id="332977"/>
    <lineage>
        <taxon>Bacteria</taxon>
        <taxon>Pseudomonadati</taxon>
        <taxon>Bacteroidota</taxon>
        <taxon>Sphingobacteriia</taxon>
        <taxon>Sphingobacteriales</taxon>
        <taxon>Sphingobacteriaceae</taxon>
        <taxon>Parapedobacter</taxon>
    </lineage>
</organism>
<dbReference type="AlphaFoldDB" id="A0A1H7MCG9"/>
<protein>
    <submittedName>
        <fullName evidence="7">Small-conductance mechanosensitive channel</fullName>
    </submittedName>
</protein>
<feature type="transmembrane region" description="Helical" evidence="5">
    <location>
        <begin position="97"/>
        <end position="116"/>
    </location>
</feature>
<dbReference type="SUPFAM" id="SSF50182">
    <property type="entry name" value="Sm-like ribonucleoproteins"/>
    <property type="match status" value="1"/>
</dbReference>
<keyword evidence="3 5" id="KW-1133">Transmembrane helix</keyword>
<evidence type="ECO:0000259" key="6">
    <source>
        <dbReference type="Pfam" id="PF00924"/>
    </source>
</evidence>
<accession>A0A1H7MCG9</accession>
<dbReference type="Gene3D" id="1.10.287.1260">
    <property type="match status" value="1"/>
</dbReference>
<proteinExistence type="predicted"/>
<dbReference type="STRING" id="332977.SAMN05421740_103452"/>
<gene>
    <name evidence="7" type="ORF">SAMN05421740_103452</name>
</gene>
<dbReference type="Gene3D" id="2.30.30.60">
    <property type="match status" value="1"/>
</dbReference>
<dbReference type="EMBL" id="FNZR01000003">
    <property type="protein sequence ID" value="SEL08749.1"/>
    <property type="molecule type" value="Genomic_DNA"/>
</dbReference>
<evidence type="ECO:0000313" key="7">
    <source>
        <dbReference type="EMBL" id="SEL08749.1"/>
    </source>
</evidence>
<dbReference type="OrthoDB" id="1522493at2"/>
<dbReference type="PANTHER" id="PTHR30221:SF1">
    <property type="entry name" value="SMALL-CONDUCTANCE MECHANOSENSITIVE CHANNEL"/>
    <property type="match status" value="1"/>
</dbReference>
<feature type="transmembrane region" description="Helical" evidence="5">
    <location>
        <begin position="54"/>
        <end position="76"/>
    </location>
</feature>
<evidence type="ECO:0000256" key="2">
    <source>
        <dbReference type="ARBA" id="ARBA00022692"/>
    </source>
</evidence>
<dbReference type="Proteomes" id="UP000198916">
    <property type="component" value="Unassembled WGS sequence"/>
</dbReference>
<name>A0A1H7MCG9_9SPHI</name>
<evidence type="ECO:0000313" key="8">
    <source>
        <dbReference type="Proteomes" id="UP000198916"/>
    </source>
</evidence>
<sequence length="300" mass="33954">MAMAAATDIMKQRAIRDRLFFLFKVVLWVVIAYSFATAEAWYGDHPRVRQFAYGLNTFLTGSVLISIGRFIFIALYKRRNIKNDRIRGNYVLGINQIATLLNVAFVIIGLMLVFGINPREFLTSITIVAMAIALLFRDYITNMISGLLIMFSDQFTVGDNVRIGEHKGKIVDITLANIMVKNEDDDVVLIPNNTAFTANIINQSLQNSKKLTVDFELPLAHSYDQEALKNSLETVVKQYGGAIVTGSFQFKVVGVGKDVVKYKLQFFTTKRDADVRRRVRNDVYQRLIAYDAEQASKPKN</sequence>
<dbReference type="InterPro" id="IPR010920">
    <property type="entry name" value="LSM_dom_sf"/>
</dbReference>
<keyword evidence="8" id="KW-1185">Reference proteome</keyword>
<dbReference type="Pfam" id="PF00924">
    <property type="entry name" value="MS_channel_2nd"/>
    <property type="match status" value="1"/>
</dbReference>
<dbReference type="InterPro" id="IPR023408">
    <property type="entry name" value="MscS_beta-dom_sf"/>
</dbReference>
<feature type="transmembrane region" description="Helical" evidence="5">
    <location>
        <begin position="122"/>
        <end position="140"/>
    </location>
</feature>
<dbReference type="GO" id="GO:0016020">
    <property type="term" value="C:membrane"/>
    <property type="evidence" value="ECO:0007669"/>
    <property type="project" value="UniProtKB-SubCell"/>
</dbReference>
<keyword evidence="4 5" id="KW-0472">Membrane</keyword>